<proteinExistence type="predicted"/>
<reference evidence="2 3" key="1">
    <citation type="journal article" date="2015" name="Fungal Genet. Biol.">
        <title>Evolution of novel wood decay mechanisms in Agaricales revealed by the genome sequences of Fistulina hepatica and Cylindrobasidium torrendii.</title>
        <authorList>
            <person name="Floudas D."/>
            <person name="Held B.W."/>
            <person name="Riley R."/>
            <person name="Nagy L.G."/>
            <person name="Koehler G."/>
            <person name="Ransdell A.S."/>
            <person name="Younus H."/>
            <person name="Chow J."/>
            <person name="Chiniquy J."/>
            <person name="Lipzen A."/>
            <person name="Tritt A."/>
            <person name="Sun H."/>
            <person name="Haridas S."/>
            <person name="LaButti K."/>
            <person name="Ohm R.A."/>
            <person name="Kues U."/>
            <person name="Blanchette R.A."/>
            <person name="Grigoriev I.V."/>
            <person name="Minto R.E."/>
            <person name="Hibbett D.S."/>
        </authorList>
    </citation>
    <scope>NUCLEOTIDE SEQUENCE [LARGE SCALE GENOMIC DNA]</scope>
    <source>
        <strain evidence="2 3">ATCC 64428</strain>
    </source>
</reference>
<dbReference type="EMBL" id="KN881649">
    <property type="protein sequence ID" value="KIY51618.1"/>
    <property type="molecule type" value="Genomic_DNA"/>
</dbReference>
<dbReference type="AlphaFoldDB" id="A0A0D7ALF6"/>
<accession>A0A0D7ALF6</accession>
<protein>
    <submittedName>
        <fullName evidence="2">Uncharacterized protein</fullName>
    </submittedName>
</protein>
<dbReference type="Proteomes" id="UP000054144">
    <property type="component" value="Unassembled WGS sequence"/>
</dbReference>
<sequence length="422" mass="47720">MYSSGEEEWEDIDSSKKAEANLPRGVFRRRKTVPTRVFKLKSKKRRARSPVITREEAIIGMVKGARFTARYIFQVVGQAIDMLRRPLAFLLFLWIFAFIAFRVTLTIRATLRPLCHIPGISYTSFCAPQLAVEHADFPSMIDKQTTTFESLLDTMAGGPAPALDMIKAQVATQDLVTAVRESSLLNSDNLADRLVRFAYDARGVGAQLSLFGSRIGGAVDQLINLIEHARDSIQATRGSQSLWVPWSSQPNGEVVVTRFRETMEFVSECLQQLIRQAEEDIVSIDALDLQLRDIYDIVRREDGALAEEKEAVLADLWTFLGGNRDRLRGFDRRASLLKEFGMYRKAALVQITSALYTLRTLSSDMEVIRERAATQLADSPIPIEVHIKSIQMGLNRLTDSRARARDRENEIITRHINSRIED</sequence>
<organism evidence="2 3">
    <name type="scientific">Fistulina hepatica ATCC 64428</name>
    <dbReference type="NCBI Taxonomy" id="1128425"/>
    <lineage>
        <taxon>Eukaryota</taxon>
        <taxon>Fungi</taxon>
        <taxon>Dikarya</taxon>
        <taxon>Basidiomycota</taxon>
        <taxon>Agaricomycotina</taxon>
        <taxon>Agaricomycetes</taxon>
        <taxon>Agaricomycetidae</taxon>
        <taxon>Agaricales</taxon>
        <taxon>Fistulinaceae</taxon>
        <taxon>Fistulina</taxon>
    </lineage>
</organism>
<keyword evidence="1" id="KW-0472">Membrane</keyword>
<evidence type="ECO:0000313" key="2">
    <source>
        <dbReference type="EMBL" id="KIY51618.1"/>
    </source>
</evidence>
<evidence type="ECO:0000256" key="1">
    <source>
        <dbReference type="SAM" id="Phobius"/>
    </source>
</evidence>
<keyword evidence="3" id="KW-1185">Reference proteome</keyword>
<feature type="transmembrane region" description="Helical" evidence="1">
    <location>
        <begin position="87"/>
        <end position="105"/>
    </location>
</feature>
<keyword evidence="1" id="KW-1133">Transmembrane helix</keyword>
<dbReference type="OrthoDB" id="4179406at2759"/>
<gene>
    <name evidence="2" type="ORF">FISHEDRAFT_36691</name>
</gene>
<evidence type="ECO:0000313" key="3">
    <source>
        <dbReference type="Proteomes" id="UP000054144"/>
    </source>
</evidence>
<keyword evidence="1" id="KW-0812">Transmembrane</keyword>
<name>A0A0D7ALF6_9AGAR</name>